<feature type="chain" id="PRO_5047395013" evidence="1">
    <location>
        <begin position="42"/>
        <end position="86"/>
    </location>
</feature>
<evidence type="ECO:0000313" key="2">
    <source>
        <dbReference type="EMBL" id="GAA2023343.1"/>
    </source>
</evidence>
<proteinExistence type="predicted"/>
<organism evidence="2 3">
    <name type="scientific">Agromyces tropicus</name>
    <dbReference type="NCBI Taxonomy" id="555371"/>
    <lineage>
        <taxon>Bacteria</taxon>
        <taxon>Bacillati</taxon>
        <taxon>Actinomycetota</taxon>
        <taxon>Actinomycetes</taxon>
        <taxon>Micrococcales</taxon>
        <taxon>Microbacteriaceae</taxon>
        <taxon>Agromyces</taxon>
    </lineage>
</organism>
<keyword evidence="1" id="KW-0732">Signal</keyword>
<evidence type="ECO:0000313" key="3">
    <source>
        <dbReference type="Proteomes" id="UP001501196"/>
    </source>
</evidence>
<keyword evidence="3" id="KW-1185">Reference proteome</keyword>
<dbReference type="EMBL" id="BAAAPW010000001">
    <property type="protein sequence ID" value="GAA2023343.1"/>
    <property type="molecule type" value="Genomic_DNA"/>
</dbReference>
<name>A0ABN2TXA1_9MICO</name>
<comment type="caution">
    <text evidence="2">The sequence shown here is derived from an EMBL/GenBank/DDBJ whole genome shotgun (WGS) entry which is preliminary data.</text>
</comment>
<evidence type="ECO:0000256" key="1">
    <source>
        <dbReference type="SAM" id="SignalP"/>
    </source>
</evidence>
<feature type="signal peptide" evidence="1">
    <location>
        <begin position="1"/>
        <end position="41"/>
    </location>
</feature>
<accession>A0ABN2TXA1</accession>
<reference evidence="3" key="1">
    <citation type="journal article" date="2019" name="Int. J. Syst. Evol. Microbiol.">
        <title>The Global Catalogue of Microorganisms (GCM) 10K type strain sequencing project: providing services to taxonomists for standard genome sequencing and annotation.</title>
        <authorList>
            <consortium name="The Broad Institute Genomics Platform"/>
            <consortium name="The Broad Institute Genome Sequencing Center for Infectious Disease"/>
            <person name="Wu L."/>
            <person name="Ma J."/>
        </authorList>
    </citation>
    <scope>NUCLEOTIDE SEQUENCE [LARGE SCALE GENOMIC DNA]</scope>
    <source>
        <strain evidence="3">JCM 15672</strain>
    </source>
</reference>
<protein>
    <submittedName>
        <fullName evidence="2">Uncharacterized protein</fullName>
    </submittedName>
</protein>
<gene>
    <name evidence="2" type="ORF">GCM10009819_02580</name>
</gene>
<dbReference type="Proteomes" id="UP001501196">
    <property type="component" value="Unassembled WGS sequence"/>
</dbReference>
<sequence length="86" mass="8993">MTLRKLAHSGPRKVRAVSGAISTAMISVLMLAGTTAAPAAADTTSTQTYRTDIVHVCQDESLNLIRADGTRLGGIDLARAISAIRD</sequence>